<protein>
    <submittedName>
        <fullName evidence="4">Hydrolase</fullName>
    </submittedName>
</protein>
<organism evidence="4 5">
    <name type="scientific">Methyloceanibacter superfactus</name>
    <dbReference type="NCBI Taxonomy" id="1774969"/>
    <lineage>
        <taxon>Bacteria</taxon>
        <taxon>Pseudomonadati</taxon>
        <taxon>Pseudomonadota</taxon>
        <taxon>Alphaproteobacteria</taxon>
        <taxon>Hyphomicrobiales</taxon>
        <taxon>Hyphomicrobiaceae</taxon>
        <taxon>Methyloceanibacter</taxon>
    </lineage>
</organism>
<dbReference type="PANTHER" id="PTHR35527:SF2">
    <property type="entry name" value="HYDROLASE"/>
    <property type="match status" value="1"/>
</dbReference>
<dbReference type="CDD" id="cd01902">
    <property type="entry name" value="Ntn_CGH"/>
    <property type="match status" value="1"/>
</dbReference>
<sequence length="304" mass="33100">MDWVDNTETNLWSFPKGMQRDGGAGEGSITWTSKHGSVIATIYDVATVDGMNEAGLVGNVLYLAESNYGPSDTSKPKMSVGAWLQYVLDNFATVSEAVDALRADPFTIVAPKLPNGKAATGHVALSDPSGDSAIFEYLDGKLVIHHGPNMKVMTNSPPYDQQLAIDTYWEGIGGNTFLPGTNRAADRFVRASYNLSVSPKFKDQRAAVASVVAMMRAISVPIGVSDPKQPNIASTQWRTISDHKAKRYYYDSVFNPGIFWVDIDKLDLASGDEPRKLELTGFPMLYGEVSGSFKPAKPFEFLAE</sequence>
<evidence type="ECO:0000313" key="4">
    <source>
        <dbReference type="EMBL" id="ODS01822.1"/>
    </source>
</evidence>
<dbReference type="InterPro" id="IPR029055">
    <property type="entry name" value="Ntn_hydrolases_N"/>
</dbReference>
<keyword evidence="5" id="KW-1185">Reference proteome</keyword>
<evidence type="ECO:0000256" key="2">
    <source>
        <dbReference type="ARBA" id="ARBA00022801"/>
    </source>
</evidence>
<evidence type="ECO:0000259" key="3">
    <source>
        <dbReference type="Pfam" id="PF02275"/>
    </source>
</evidence>
<name>A0A1E3W8K1_9HYPH</name>
<dbReference type="Gene3D" id="3.60.60.10">
    <property type="entry name" value="Penicillin V Acylase, Chain A"/>
    <property type="match status" value="1"/>
</dbReference>
<dbReference type="Pfam" id="PF02275">
    <property type="entry name" value="CBAH"/>
    <property type="match status" value="1"/>
</dbReference>
<reference evidence="4 5" key="1">
    <citation type="journal article" date="2016" name="Environ. Microbiol.">
        <title>New Methyloceanibacter diversity from North Sea sediments includes methanotroph containing solely the soluble methane monooxygenase.</title>
        <authorList>
            <person name="Vekeman B."/>
            <person name="Kerckhof F.M."/>
            <person name="Cremers G."/>
            <person name="de Vos P."/>
            <person name="Vandamme P."/>
            <person name="Boon N."/>
            <person name="Op den Camp H.J."/>
            <person name="Heylen K."/>
        </authorList>
    </citation>
    <scope>NUCLEOTIDE SEQUENCE [LARGE SCALE GENOMIC DNA]</scope>
    <source>
        <strain evidence="4 5">R-67175</strain>
    </source>
</reference>
<dbReference type="EMBL" id="LPWF01000004">
    <property type="protein sequence ID" value="ODS01822.1"/>
    <property type="molecule type" value="Genomic_DNA"/>
</dbReference>
<comment type="similarity">
    <text evidence="1">Belongs to the peptidase C59 family.</text>
</comment>
<dbReference type="AlphaFoldDB" id="A0A1E3W8K1"/>
<evidence type="ECO:0000313" key="5">
    <source>
        <dbReference type="Proteomes" id="UP000094472"/>
    </source>
</evidence>
<dbReference type="InterPro" id="IPR029132">
    <property type="entry name" value="CBAH/NAAA_C"/>
</dbReference>
<evidence type="ECO:0000256" key="1">
    <source>
        <dbReference type="ARBA" id="ARBA00006625"/>
    </source>
</evidence>
<dbReference type="GO" id="GO:0016787">
    <property type="term" value="F:hydrolase activity"/>
    <property type="evidence" value="ECO:0007669"/>
    <property type="project" value="UniProtKB-KW"/>
</dbReference>
<dbReference type="Proteomes" id="UP000094472">
    <property type="component" value="Unassembled WGS sequence"/>
</dbReference>
<dbReference type="PANTHER" id="PTHR35527">
    <property type="entry name" value="CHOLOYLGLYCINE HYDROLASE"/>
    <property type="match status" value="1"/>
</dbReference>
<comment type="caution">
    <text evidence="4">The sequence shown here is derived from an EMBL/GenBank/DDBJ whole genome shotgun (WGS) entry which is preliminary data.</text>
</comment>
<keyword evidence="2 4" id="KW-0378">Hydrolase</keyword>
<feature type="domain" description="Choloylglycine hydrolase/NAAA C-terminal" evidence="3">
    <location>
        <begin position="1"/>
        <end position="271"/>
    </location>
</feature>
<gene>
    <name evidence="4" type="ORF">AUC69_05150</name>
</gene>
<proteinExistence type="inferred from homology"/>
<accession>A0A1E3W8K1</accession>
<dbReference type="InterPro" id="IPR052193">
    <property type="entry name" value="Peptidase_C59"/>
</dbReference>
<dbReference type="SUPFAM" id="SSF56235">
    <property type="entry name" value="N-terminal nucleophile aminohydrolases (Ntn hydrolases)"/>
    <property type="match status" value="1"/>
</dbReference>